<sequence>MQATLDWLRERAHAAGLSDNYIEALSEQARDEALTATESAFAIYQRLLHAAIEDRR</sequence>
<dbReference type="RefSeq" id="WP_188853495.1">
    <property type="nucleotide sequence ID" value="NZ_BMJJ01000009.1"/>
</dbReference>
<dbReference type="EMBL" id="BMJJ01000009">
    <property type="protein sequence ID" value="GGD30615.1"/>
    <property type="molecule type" value="Genomic_DNA"/>
</dbReference>
<keyword evidence="2" id="KW-1185">Reference proteome</keyword>
<dbReference type="Proteomes" id="UP000613160">
    <property type="component" value="Unassembled WGS sequence"/>
</dbReference>
<evidence type="ECO:0000313" key="1">
    <source>
        <dbReference type="EMBL" id="GGD30615.1"/>
    </source>
</evidence>
<protein>
    <submittedName>
        <fullName evidence="1">Uncharacterized protein</fullName>
    </submittedName>
</protein>
<reference evidence="1" key="1">
    <citation type="journal article" date="2014" name="Int. J. Syst. Evol. Microbiol.">
        <title>Complete genome sequence of Corynebacterium casei LMG S-19264T (=DSM 44701T), isolated from a smear-ripened cheese.</title>
        <authorList>
            <consortium name="US DOE Joint Genome Institute (JGI-PGF)"/>
            <person name="Walter F."/>
            <person name="Albersmeier A."/>
            <person name="Kalinowski J."/>
            <person name="Ruckert C."/>
        </authorList>
    </citation>
    <scope>NUCLEOTIDE SEQUENCE</scope>
    <source>
        <strain evidence="1">CGMCC 1.15493</strain>
    </source>
</reference>
<evidence type="ECO:0000313" key="2">
    <source>
        <dbReference type="Proteomes" id="UP000613160"/>
    </source>
</evidence>
<dbReference type="AlphaFoldDB" id="A0A916Y4S7"/>
<reference evidence="1" key="2">
    <citation type="submission" date="2020-09" db="EMBL/GenBank/DDBJ databases">
        <authorList>
            <person name="Sun Q."/>
            <person name="Zhou Y."/>
        </authorList>
    </citation>
    <scope>NUCLEOTIDE SEQUENCE</scope>
    <source>
        <strain evidence="1">CGMCC 1.15493</strain>
    </source>
</reference>
<name>A0A916Y4S7_9HYPH</name>
<organism evidence="1 2">
    <name type="scientific">Aureimonas glaciei</name>
    <dbReference type="NCBI Taxonomy" id="1776957"/>
    <lineage>
        <taxon>Bacteria</taxon>
        <taxon>Pseudomonadati</taxon>
        <taxon>Pseudomonadota</taxon>
        <taxon>Alphaproteobacteria</taxon>
        <taxon>Hyphomicrobiales</taxon>
        <taxon>Aurantimonadaceae</taxon>
        <taxon>Aureimonas</taxon>
    </lineage>
</organism>
<gene>
    <name evidence="1" type="ORF">GCM10011335_37080</name>
</gene>
<comment type="caution">
    <text evidence="1">The sequence shown here is derived from an EMBL/GenBank/DDBJ whole genome shotgun (WGS) entry which is preliminary data.</text>
</comment>
<accession>A0A916Y4S7</accession>
<proteinExistence type="predicted"/>